<reference evidence="7" key="1">
    <citation type="submission" date="2022-12" db="EMBL/GenBank/DDBJ databases">
        <title>Chromosome-Level Genome Assembly of Japanese Cedar (Cryptomeriajaponica D. Don).</title>
        <authorList>
            <person name="Fujino T."/>
            <person name="Yamaguchi K."/>
            <person name="Yokoyama T."/>
            <person name="Hamanaka T."/>
            <person name="Harazono Y."/>
            <person name="Kamada H."/>
            <person name="Kobayashi W."/>
            <person name="Ujino-Ihara T."/>
            <person name="Uchiyama K."/>
            <person name="Matsumoto A."/>
            <person name="Izuno A."/>
            <person name="Tsumura Y."/>
            <person name="Toyoda A."/>
            <person name="Shigenobu S."/>
            <person name="Moriguchi Y."/>
            <person name="Ueno S."/>
            <person name="Kasahara M."/>
        </authorList>
    </citation>
    <scope>NUCLEOTIDE SEQUENCE</scope>
</reference>
<dbReference type="AlphaFoldDB" id="A0AAD3NQ05"/>
<feature type="signal peptide" evidence="5">
    <location>
        <begin position="1"/>
        <end position="22"/>
    </location>
</feature>
<comment type="subcellular location">
    <subcellularLocation>
        <location evidence="1">Secreted</location>
    </subcellularLocation>
</comment>
<keyword evidence="4 5" id="KW-0732">Signal</keyword>
<evidence type="ECO:0000313" key="8">
    <source>
        <dbReference type="Proteomes" id="UP001234787"/>
    </source>
</evidence>
<evidence type="ECO:0000256" key="4">
    <source>
        <dbReference type="ARBA" id="ARBA00022729"/>
    </source>
</evidence>
<sequence>MGGLKWVLLVCCVMMMTMCTSASERRGRMTVNSFEKGGDGGGPSACDGHFHSDNDHWVALPPPTFHHNSNCFRKVKMSARGKSTVATVIDECAKPCKDDIVDASESVWKALGVRHFDNDFGLMPITWHFIS</sequence>
<dbReference type="InterPro" id="IPR036908">
    <property type="entry name" value="RlpA-like_sf"/>
</dbReference>
<comment type="caution">
    <text evidence="7">The sequence shown here is derived from an EMBL/GenBank/DDBJ whole genome shotgun (WGS) entry which is preliminary data.</text>
</comment>
<organism evidence="7 8">
    <name type="scientific">Cryptomeria japonica</name>
    <name type="common">Japanese cedar</name>
    <name type="synonym">Cupressus japonica</name>
    <dbReference type="NCBI Taxonomy" id="3369"/>
    <lineage>
        <taxon>Eukaryota</taxon>
        <taxon>Viridiplantae</taxon>
        <taxon>Streptophyta</taxon>
        <taxon>Embryophyta</taxon>
        <taxon>Tracheophyta</taxon>
        <taxon>Spermatophyta</taxon>
        <taxon>Pinopsida</taxon>
        <taxon>Pinidae</taxon>
        <taxon>Conifers II</taxon>
        <taxon>Cupressales</taxon>
        <taxon>Cupressaceae</taxon>
        <taxon>Cryptomeria</taxon>
    </lineage>
</organism>
<comment type="similarity">
    <text evidence="2">Belongs to the kiwellin family.</text>
</comment>
<evidence type="ECO:0000256" key="1">
    <source>
        <dbReference type="ARBA" id="ARBA00004613"/>
    </source>
</evidence>
<evidence type="ECO:0000256" key="5">
    <source>
        <dbReference type="SAM" id="SignalP"/>
    </source>
</evidence>
<dbReference type="Pfam" id="PF24300">
    <property type="entry name" value="KWL1"/>
    <property type="match status" value="1"/>
</dbReference>
<dbReference type="Proteomes" id="UP001234787">
    <property type="component" value="Unassembled WGS sequence"/>
</dbReference>
<dbReference type="EMBL" id="BSEH01000637">
    <property type="protein sequence ID" value="GLJ58969.1"/>
    <property type="molecule type" value="Genomic_DNA"/>
</dbReference>
<evidence type="ECO:0000313" key="6">
    <source>
        <dbReference type="EMBL" id="GLJ58969.1"/>
    </source>
</evidence>
<dbReference type="GO" id="GO:0005576">
    <property type="term" value="C:extracellular region"/>
    <property type="evidence" value="ECO:0007669"/>
    <property type="project" value="UniProtKB-SubCell"/>
</dbReference>
<accession>A0AAD3NQ05</accession>
<dbReference type="Gene3D" id="2.40.40.10">
    <property type="entry name" value="RlpA-like domain"/>
    <property type="match status" value="1"/>
</dbReference>
<dbReference type="PANTHER" id="PTHR33191:SF85">
    <property type="entry name" value="RLPA-LIKE PROTEIN DOUBLE-PSI BETA-BARREL DOMAIN-CONTAINING PROTEIN"/>
    <property type="match status" value="1"/>
</dbReference>
<dbReference type="EMBL" id="BSEH01001510">
    <property type="protein sequence ID" value="GLJ59795.1"/>
    <property type="molecule type" value="Genomic_DNA"/>
</dbReference>
<evidence type="ECO:0000256" key="3">
    <source>
        <dbReference type="ARBA" id="ARBA00022525"/>
    </source>
</evidence>
<proteinExistence type="inferred from homology"/>
<feature type="chain" id="PRO_5042440987" evidence="5">
    <location>
        <begin position="23"/>
        <end position="131"/>
    </location>
</feature>
<gene>
    <name evidence="6" type="ORF">SUGI_1487060</name>
    <name evidence="7" type="ORF">SUGI_1523570</name>
</gene>
<keyword evidence="3" id="KW-0964">Secreted</keyword>
<evidence type="ECO:0000256" key="2">
    <source>
        <dbReference type="ARBA" id="ARBA00005592"/>
    </source>
</evidence>
<name>A0AAD3NQ05_CRYJA</name>
<dbReference type="PANTHER" id="PTHR33191">
    <property type="entry name" value="RIPENING-RELATED PROTEIN 2-RELATED"/>
    <property type="match status" value="1"/>
</dbReference>
<dbReference type="InterPro" id="IPR039271">
    <property type="entry name" value="Kiwellin-like"/>
</dbReference>
<protein>
    <submittedName>
        <fullName evidence="7">Uncharacterized protein</fullName>
    </submittedName>
</protein>
<keyword evidence="8" id="KW-1185">Reference proteome</keyword>
<evidence type="ECO:0000313" key="7">
    <source>
        <dbReference type="EMBL" id="GLJ59795.1"/>
    </source>
</evidence>
<dbReference type="SUPFAM" id="SSF50685">
    <property type="entry name" value="Barwin-like endoglucanases"/>
    <property type="match status" value="1"/>
</dbReference>